<evidence type="ECO:0000313" key="6">
    <source>
        <dbReference type="Proteomes" id="UP000030151"/>
    </source>
</evidence>
<reference evidence="5 6" key="1">
    <citation type="submission" date="2014-02" db="EMBL/GenBank/DDBJ databases">
        <title>The genome sequence of the entomopathogenic fungus Metarhizium robertsii ARSEF 2575.</title>
        <authorList>
            <person name="Giuliano Garisto Donzelli B."/>
            <person name="Roe B.A."/>
            <person name="Macmil S.L."/>
            <person name="Krasnoff S.B."/>
            <person name="Gibson D.M."/>
        </authorList>
    </citation>
    <scope>NUCLEOTIDE SEQUENCE [LARGE SCALE GENOMIC DNA]</scope>
    <source>
        <strain evidence="5 6">ARSEF 2575</strain>
    </source>
</reference>
<dbReference type="eggNOG" id="ENOG502SM04">
    <property type="taxonomic scope" value="Eukaryota"/>
</dbReference>
<dbReference type="Pfam" id="PF02458">
    <property type="entry name" value="Transferase"/>
    <property type="match status" value="1"/>
</dbReference>
<keyword evidence="4" id="KW-0012">Acyltransferase</keyword>
<accession>A0A014N0D1</accession>
<proteinExistence type="inferred from homology"/>
<dbReference type="Gene3D" id="3.30.559.10">
    <property type="entry name" value="Chloramphenicol acetyltransferase-like domain"/>
    <property type="match status" value="2"/>
</dbReference>
<gene>
    <name evidence="5" type="ORF">X797_008683</name>
</gene>
<protein>
    <submittedName>
        <fullName evidence="5">Transferase family protein</fullName>
    </submittedName>
</protein>
<dbReference type="Proteomes" id="UP000030151">
    <property type="component" value="Unassembled WGS sequence"/>
</dbReference>
<keyword evidence="3 5" id="KW-0808">Transferase</keyword>
<comment type="caution">
    <text evidence="5">The sequence shown here is derived from an EMBL/GenBank/DDBJ whole genome shotgun (WGS) entry which is preliminary data.</text>
</comment>
<dbReference type="HOGENOM" id="CLU_029797_2_1_1"/>
<evidence type="ECO:0000256" key="4">
    <source>
        <dbReference type="ARBA" id="ARBA00023315"/>
    </source>
</evidence>
<evidence type="ECO:0000256" key="3">
    <source>
        <dbReference type="ARBA" id="ARBA00022679"/>
    </source>
</evidence>
<comment type="similarity">
    <text evidence="2">Belongs to the plant acyltransferase family.</text>
</comment>
<dbReference type="OrthoDB" id="21502at2759"/>
<comment type="pathway">
    <text evidence="1">Secondary metabolite biosynthesis.</text>
</comment>
<evidence type="ECO:0000313" key="5">
    <source>
        <dbReference type="EMBL" id="EXU98293.1"/>
    </source>
</evidence>
<dbReference type="PANTHER" id="PTHR31896:SF69">
    <property type="entry name" value="FAMILY REGULATORY PROTEIN, PUTATIVE (AFU_ORTHOLOGUE AFUA_3G14730)-RELATED"/>
    <property type="match status" value="1"/>
</dbReference>
<evidence type="ECO:0000256" key="1">
    <source>
        <dbReference type="ARBA" id="ARBA00005179"/>
    </source>
</evidence>
<dbReference type="InterPro" id="IPR023213">
    <property type="entry name" value="CAT-like_dom_sf"/>
</dbReference>
<dbReference type="EMBL" id="JELW01000028">
    <property type="protein sequence ID" value="EXU98293.1"/>
    <property type="molecule type" value="Genomic_DNA"/>
</dbReference>
<name>A0A014N0D1_9HYPO</name>
<dbReference type="InterPro" id="IPR051283">
    <property type="entry name" value="Sec_Metabolite_Acyltrans"/>
</dbReference>
<dbReference type="AlphaFoldDB" id="A0A014N0D1"/>
<dbReference type="PANTHER" id="PTHR31896">
    <property type="entry name" value="FAMILY REGULATORY PROTEIN, PUTATIVE (AFU_ORTHOLOGUE AFUA_3G14730)-RELATED"/>
    <property type="match status" value="1"/>
</dbReference>
<dbReference type="GO" id="GO:0016746">
    <property type="term" value="F:acyltransferase activity"/>
    <property type="evidence" value="ECO:0007669"/>
    <property type="project" value="UniProtKB-KW"/>
</dbReference>
<sequence>MLHLTGRRLPRPQIPTDTIVMVGDLDDNIVYRNEGIVTCMFVIDNVLDSEKLRSAFERVIERPGWRKLGARLRFNTNGCLEYHIPALFGLDRPAMRYSVVDHAVKRSEHSVASRLPEMSKDLAVVVDPVRFESLWHDAAGPAKLDDYFYADEPLLALRITKFTDATTMAISWPHVLFDIMGLVDFVNAWTLMLRPQPDDIQAPHETTSDPLAELGRHPSEPHLLRHHRMSLLSVLFHWLQSWFWSLISKPQHRILYIPGWYMKSLREKALEGLATNNEDDDKNMFVSEGDMLCAWWAHLSTSLMRNYPGKIVALVNAMSLRTVLAEDLLPRGQPFLSNSTGLVFALTSVKDIVTKPLGHLASQVRRSIINLGTREQVEAFVALTRQSWQRLPPLFGNHRMHLVTFSNWSKAKLFEVDFSSAIVAPVSDKGQPTEQSGRPSYVQSHFSGINTYEYVVILGKSAEGGYWMDCCTNKFRWPKIVDMLSEVRQEVA</sequence>
<organism evidence="5 6">
    <name type="scientific">Metarhizium robertsii</name>
    <dbReference type="NCBI Taxonomy" id="568076"/>
    <lineage>
        <taxon>Eukaryota</taxon>
        <taxon>Fungi</taxon>
        <taxon>Dikarya</taxon>
        <taxon>Ascomycota</taxon>
        <taxon>Pezizomycotina</taxon>
        <taxon>Sordariomycetes</taxon>
        <taxon>Hypocreomycetidae</taxon>
        <taxon>Hypocreales</taxon>
        <taxon>Clavicipitaceae</taxon>
        <taxon>Metarhizium</taxon>
    </lineage>
</organism>
<evidence type="ECO:0000256" key="2">
    <source>
        <dbReference type="ARBA" id="ARBA00009861"/>
    </source>
</evidence>